<gene>
    <name evidence="2" type="ORF">TRSC58_02456</name>
</gene>
<organism evidence="2 3">
    <name type="scientific">Trypanosoma rangeli SC58</name>
    <dbReference type="NCBI Taxonomy" id="429131"/>
    <lineage>
        <taxon>Eukaryota</taxon>
        <taxon>Discoba</taxon>
        <taxon>Euglenozoa</taxon>
        <taxon>Kinetoplastea</taxon>
        <taxon>Metakinetoplastina</taxon>
        <taxon>Trypanosomatida</taxon>
        <taxon>Trypanosomatidae</taxon>
        <taxon>Trypanosoma</taxon>
        <taxon>Herpetosoma</taxon>
    </lineage>
</organism>
<dbReference type="OrthoDB" id="269837at2759"/>
<evidence type="ECO:0000313" key="2">
    <source>
        <dbReference type="EMBL" id="ESL09819.1"/>
    </source>
</evidence>
<feature type="transmembrane region" description="Helical" evidence="1">
    <location>
        <begin position="12"/>
        <end position="28"/>
    </location>
</feature>
<keyword evidence="1" id="KW-1133">Transmembrane helix</keyword>
<dbReference type="AlphaFoldDB" id="A0A061J4M1"/>
<protein>
    <submittedName>
        <fullName evidence="2">Uncharacterized protein</fullName>
    </submittedName>
</protein>
<dbReference type="VEuPathDB" id="TriTrypDB:TRSC58_02456"/>
<keyword evidence="3" id="KW-1185">Reference proteome</keyword>
<keyword evidence="1" id="KW-0812">Transmembrane</keyword>
<evidence type="ECO:0000256" key="1">
    <source>
        <dbReference type="SAM" id="Phobius"/>
    </source>
</evidence>
<dbReference type="Proteomes" id="UP000031737">
    <property type="component" value="Unassembled WGS sequence"/>
</dbReference>
<name>A0A061J4M1_TRYRA</name>
<accession>A0A061J4M1</accession>
<keyword evidence="1" id="KW-0472">Membrane</keyword>
<evidence type="ECO:0000313" key="3">
    <source>
        <dbReference type="Proteomes" id="UP000031737"/>
    </source>
</evidence>
<dbReference type="EMBL" id="AUPL01002456">
    <property type="protein sequence ID" value="ESL09819.1"/>
    <property type="molecule type" value="Genomic_DNA"/>
</dbReference>
<sequence length="78" mass="8876">MKQPYKATWRVYLPGSFVLAIYAAAIYFNNTRGDVVKYGHDFVPIYSEDGKLEGFTHPVLVKAGDKYRSNEELKDKSA</sequence>
<comment type="caution">
    <text evidence="2">The sequence shown here is derived from an EMBL/GenBank/DDBJ whole genome shotgun (WGS) entry which is preliminary data.</text>
</comment>
<proteinExistence type="predicted"/>
<reference evidence="2 3" key="1">
    <citation type="submission" date="2013-07" db="EMBL/GenBank/DDBJ databases">
        <authorList>
            <person name="Stoco P.H."/>
            <person name="Wagner G."/>
            <person name="Gerber A."/>
            <person name="Zaha A."/>
            <person name="Thompson C."/>
            <person name="Bartholomeu D.C."/>
            <person name="Luckemeyer D.D."/>
            <person name="Bahia D."/>
            <person name="Loreto E."/>
            <person name="Prestes E.B."/>
            <person name="Lima F.M."/>
            <person name="Rodrigues-Luiz G."/>
            <person name="Vallejo G.A."/>
            <person name="Filho J.F."/>
            <person name="Monteiro K.M."/>
            <person name="Tyler K.M."/>
            <person name="de Almeida L.G."/>
            <person name="Ortiz M.F."/>
            <person name="Siervo M.A."/>
            <person name="de Moraes M.H."/>
            <person name="Cunha O.L."/>
            <person name="Mendonca-Neto R."/>
            <person name="Silva R."/>
            <person name="Teixeira S.M."/>
            <person name="Murta S.M."/>
            <person name="Sincero T.C."/>
            <person name="Mendes T.A."/>
            <person name="Urmenyi T.P."/>
            <person name="Silva V.G."/>
            <person name="da Rocha W.D."/>
            <person name="Andersson B."/>
            <person name="Romanha A.J."/>
            <person name="Steindel M."/>
            <person name="de Vasconcelos A.T."/>
            <person name="Grisard E.C."/>
        </authorList>
    </citation>
    <scope>NUCLEOTIDE SEQUENCE [LARGE SCALE GENOMIC DNA]</scope>
    <source>
        <strain evidence="2 3">SC58</strain>
    </source>
</reference>